<reference evidence="2" key="2">
    <citation type="submission" date="2022-06" db="UniProtKB">
        <authorList>
            <consortium name="EnsemblMetazoa"/>
        </authorList>
    </citation>
    <scope>IDENTIFICATION</scope>
    <source>
        <strain evidence="2">p50T (Dazao)</strain>
    </source>
</reference>
<feature type="compositionally biased region" description="Basic residues" evidence="1">
    <location>
        <begin position="60"/>
        <end position="69"/>
    </location>
</feature>
<dbReference type="RefSeq" id="XP_037866952.1">
    <property type="nucleotide sequence ID" value="XM_038011024.2"/>
</dbReference>
<reference evidence="3" key="1">
    <citation type="journal article" date="2008" name="Insect Biochem. Mol. Biol.">
        <title>The genome of a lepidopteran model insect, the silkworm Bombyx mori.</title>
        <authorList>
            <consortium name="International Silkworm Genome Consortium"/>
        </authorList>
    </citation>
    <scope>NUCLEOTIDE SEQUENCE [LARGE SCALE GENOMIC DNA]</scope>
    <source>
        <strain evidence="3">p50T</strain>
    </source>
</reference>
<organism evidence="2 3">
    <name type="scientific">Bombyx mori</name>
    <name type="common">Silk moth</name>
    <dbReference type="NCBI Taxonomy" id="7091"/>
    <lineage>
        <taxon>Eukaryota</taxon>
        <taxon>Metazoa</taxon>
        <taxon>Ecdysozoa</taxon>
        <taxon>Arthropoda</taxon>
        <taxon>Hexapoda</taxon>
        <taxon>Insecta</taxon>
        <taxon>Pterygota</taxon>
        <taxon>Neoptera</taxon>
        <taxon>Endopterygota</taxon>
        <taxon>Lepidoptera</taxon>
        <taxon>Glossata</taxon>
        <taxon>Ditrysia</taxon>
        <taxon>Bombycoidea</taxon>
        <taxon>Bombycidae</taxon>
        <taxon>Bombycinae</taxon>
        <taxon>Bombyx</taxon>
    </lineage>
</organism>
<keyword evidence="3" id="KW-1185">Reference proteome</keyword>
<feature type="compositionally biased region" description="Polar residues" evidence="1">
    <location>
        <begin position="1118"/>
        <end position="1141"/>
    </location>
</feature>
<feature type="region of interest" description="Disordered" evidence="1">
    <location>
        <begin position="1680"/>
        <end position="1776"/>
    </location>
</feature>
<dbReference type="Pfam" id="PF11901">
    <property type="entry name" value="DM9"/>
    <property type="match status" value="1"/>
</dbReference>
<dbReference type="SUPFAM" id="SSF48371">
    <property type="entry name" value="ARM repeat"/>
    <property type="match status" value="1"/>
</dbReference>
<feature type="compositionally biased region" description="Polar residues" evidence="1">
    <location>
        <begin position="1741"/>
        <end position="1762"/>
    </location>
</feature>
<evidence type="ECO:0000313" key="3">
    <source>
        <dbReference type="Proteomes" id="UP000005204"/>
    </source>
</evidence>
<feature type="compositionally biased region" description="Basic and acidic residues" evidence="1">
    <location>
        <begin position="1728"/>
        <end position="1738"/>
    </location>
</feature>
<dbReference type="PANTHER" id="PTHR31649:SF11">
    <property type="entry name" value="PROTEIN UNZIPPED"/>
    <property type="match status" value="1"/>
</dbReference>
<dbReference type="SMART" id="SM00696">
    <property type="entry name" value="DM9"/>
    <property type="match status" value="1"/>
</dbReference>
<feature type="compositionally biased region" description="Low complexity" evidence="1">
    <location>
        <begin position="1704"/>
        <end position="1721"/>
    </location>
</feature>
<dbReference type="GeneID" id="101739332"/>
<feature type="compositionally biased region" description="Basic and acidic residues" evidence="1">
    <location>
        <begin position="1146"/>
        <end position="1170"/>
    </location>
</feature>
<feature type="region of interest" description="Disordered" evidence="1">
    <location>
        <begin position="1092"/>
        <end position="1170"/>
    </location>
</feature>
<protein>
    <submittedName>
        <fullName evidence="2">Uncharacterized protein</fullName>
    </submittedName>
</protein>
<accession>A0A8R2QV77</accession>
<dbReference type="PANTHER" id="PTHR31649">
    <property type="entry name" value="AGAP009604-PA"/>
    <property type="match status" value="1"/>
</dbReference>
<feature type="region of interest" description="Disordered" evidence="1">
    <location>
        <begin position="60"/>
        <end position="85"/>
    </location>
</feature>
<feature type="region of interest" description="Disordered" evidence="1">
    <location>
        <begin position="1"/>
        <end position="46"/>
    </location>
</feature>
<dbReference type="Proteomes" id="UP000005204">
    <property type="component" value="Unassembled WGS sequence"/>
</dbReference>
<evidence type="ECO:0000256" key="1">
    <source>
        <dbReference type="SAM" id="MobiDB-lite"/>
    </source>
</evidence>
<dbReference type="KEGG" id="bmor:101739332"/>
<sequence>MAETPTTNPSEFAPSELPVSEAGEATPAPAGFPPYPPYATEPAPPSVADTIIAGRDLRVQHKSLPRKSVRPLPKPAKPKGPKATDVKLAKRAARAHARCLRRHGAVLTDRLERISKPPKRSIIYLWREYAHTLPPETISRLRTMLDADEPFKPDQAYEYFVNMKKTKKKAATSRVNQIKKDVLELCGDKRFLWARNATVAFARGVQQRLSRPGRYTLADGMLRLSNIILDEVCGYMHMKPPSRRCAHPKAKFMMEVADKIAVWIDEILTESDDRMLIMDYDEDDDVLRRDKGGDSDFTDDFLNMMGGGGLLKGPRPAYLKFSGEMLEAFMILTDSMSKKGSQNLLSHGKFSQTYSEAADELRRTPSFDASEFNTTLANKLHSDLSDTVKPNTPIDIAPSMKEMVNVCSNYLAQYAEFNKDKGPAFTLLIKMMRSKQNEQLYKKEKAQRTLGTAAAELEAAKGLESDHDDPNLSQEIYSTLSRLVENVTPDDLKTDMKETMDICSKYLSQCAIDAIERGPAFDLLIKELEKHGSEQFTNQFPVLAKKFIAAYSLKSAPGFTSTTPDVATTPIFVGALHKSADAATPKALHKDMQDVIERCAAYLSAFARDRDKALQVLLKMMKDNPSKELAKRNNYAMNYAVGANELETASNLVPFLPVKDIADEEKANLTKDVENLTPSELKIAMKSLVQDAGRYLSQSMALKSGAAGERYPLNLLAAVKDSLGDRPLFKYKAYGQTYSDAAETLKYAGPLESDPKCEDLKIQIETEMKRGVPAQVSPNIAAGLNDTMNDASKHLAKIGAEKGRALDYLVGLMKERGESPLGQMQGYLQTYSDGAKRIENAPSLTNEKVDKGTYESVRGKLTQLVTEKPSEEHKKHITGLVDDSSKFLAAPLPETESEKRRVLADLMARKGDQMLAQDGLYKITYTEGGEEIMKAPVGVTASDDESMKVAMHSKVTSVIPDKKMQDLLKDPANEGAAHLANILKGRGEAMKVIHDEMKIEKDKEFLAVGSFKKSHEQAADMLSSATHFGGQHPSPVLLDMVNDRIEKLPKSSASDMAKKHMKDTSDIVASYIAGRATDECGLDAKALAAIDSKGSRSTEEFKKKTQSTAQVNDAAATSDRNSSNLNKTPSRYDANVSSRIGSETDEEKRKREEIEAKKRAEQSTDLDRERQQALSILHTQLKAQGANTFYKQPQTELTHQQASAWIDMKPPMKVDKTVKESADTARLHKKFERKLSVLVSKVTPPNMNDAMQDVVIESARILSEYFVSSNYKALVREALISEMQKRGNEILIKMDSAAETFFFAAQRLKKAKTMTIQEPRNKVSYYLTKKLEEIIRCRSMARKLTSTMKEHIKDASDYLSESVTTPDEYIAAYVALLCEMETAGEALLVEGNIPKSYKDASAYLRKLTTFEDQIQRPNPSLHSSIENKLKVIMANVVSRTYTTTVLHGVISESASLLVSYIMLQGEKTEALKILIDHMDRIGNGVLLCHGNIRKTYTDGADKLRGKNTDQLAVQSADPVVSRKIQIKLNNLMIDNVPEKYKTLIDDVIEDATLFLAVHLLQPQIIQVCKCMKNVFVQCELWCDEILRRVAQPCCTCSRYVSLQALEDVVPAERLRAEPGSSKVQAPGIEISITDCPSKQTRVQKHAAQPCPAPKPTEGCRQQTNAYHLYSAMVQHNRFNPSKLRPRFQDPITSDAVTDIPSSPPRISRSFSPTPFSPASSPRVRLLHKREQNSDKSLVEHANTSESSSPDSFYTPPSTNVSKTSDERTAASNAPLKSDDVKINQIKTFSAPFSTTSRNIGNTNAEDNSRAPIISTDQMTDWHAMMVSLMWNVQAWRDWIQEIIDRALSYSPKSADADENWTTLQRRIESESLQWRQYNAFSRRLTLRLALRYRDKTIVSPTRATVKTEAYLGYQREMLEIIDMFNRWTQWLTLLVKETHNLKEIPGSSVPLHEIRWSYLREKIRKHSEDWTKYNLHLKECWQHKYKSLIADWLPPWNGSGPVWVMSACGAVPSGAVSAGVAGGELIWVARTTHKNKVLPAALHPSKHCCIVYADGGAHCYTKYQVMCGAAVQWVSWRGGEECGRAVRAGGGEAGGVLVGRVQHRGDHLLGPVLAPHYRCHLLIYGRPFAFNCYELLVLADDVST</sequence>
<dbReference type="InterPro" id="IPR016024">
    <property type="entry name" value="ARM-type_fold"/>
</dbReference>
<dbReference type="InterPro" id="IPR006616">
    <property type="entry name" value="DM9_repeat"/>
</dbReference>
<dbReference type="EnsemblMetazoa" id="XM_038011024.1">
    <property type="protein sequence ID" value="XP_037866952.1"/>
    <property type="gene ID" value="LOC101739332"/>
</dbReference>
<feature type="compositionally biased region" description="Polar residues" evidence="1">
    <location>
        <begin position="1"/>
        <end position="10"/>
    </location>
</feature>
<evidence type="ECO:0000313" key="2">
    <source>
        <dbReference type="EnsemblMetazoa" id="XP_037866952.1"/>
    </source>
</evidence>
<proteinExistence type="predicted"/>
<feature type="compositionally biased region" description="Pro residues" evidence="1">
    <location>
        <begin position="30"/>
        <end position="45"/>
    </location>
</feature>
<feature type="compositionally biased region" description="Basic and acidic residues" evidence="1">
    <location>
        <begin position="1093"/>
        <end position="1103"/>
    </location>
</feature>
<name>A0A8R2QV77_BOMMO</name>